<name>A0A7Z0EHA2_9MICO</name>
<dbReference type="Pfam" id="PF00005">
    <property type="entry name" value="ABC_tran"/>
    <property type="match status" value="2"/>
</dbReference>
<dbReference type="CDD" id="cd03216">
    <property type="entry name" value="ABC_Carb_Monos_I"/>
    <property type="match status" value="1"/>
</dbReference>
<dbReference type="EMBL" id="JACCFM010000001">
    <property type="protein sequence ID" value="NYJ21657.1"/>
    <property type="molecule type" value="Genomic_DNA"/>
</dbReference>
<keyword evidence="6" id="KW-0762">Sugar transport</keyword>
<proteinExistence type="predicted"/>
<keyword evidence="4" id="KW-0067">ATP-binding</keyword>
<dbReference type="InterPro" id="IPR003593">
    <property type="entry name" value="AAA+_ATPase"/>
</dbReference>
<protein>
    <submittedName>
        <fullName evidence="6">ABC-type sugar transport system ATPase subunit</fullName>
    </submittedName>
</protein>
<dbReference type="PANTHER" id="PTHR43790:SF9">
    <property type="entry name" value="GALACTOFURANOSE TRANSPORTER ATP-BINDING PROTEIN YTFR"/>
    <property type="match status" value="1"/>
</dbReference>
<dbReference type="GO" id="GO:0005524">
    <property type="term" value="F:ATP binding"/>
    <property type="evidence" value="ECO:0007669"/>
    <property type="project" value="UniProtKB-KW"/>
</dbReference>
<gene>
    <name evidence="6" type="ORF">HNR05_003448</name>
</gene>
<feature type="domain" description="ABC transporter" evidence="5">
    <location>
        <begin position="251"/>
        <end position="492"/>
    </location>
</feature>
<dbReference type="PANTHER" id="PTHR43790">
    <property type="entry name" value="CARBOHYDRATE TRANSPORT ATP-BINDING PROTEIN MG119-RELATED"/>
    <property type="match status" value="1"/>
</dbReference>
<keyword evidence="1" id="KW-0813">Transport</keyword>
<dbReference type="InterPro" id="IPR017871">
    <property type="entry name" value="ABC_transporter-like_CS"/>
</dbReference>
<evidence type="ECO:0000259" key="5">
    <source>
        <dbReference type="PROSITE" id="PS50893"/>
    </source>
</evidence>
<dbReference type="InterPro" id="IPR027417">
    <property type="entry name" value="P-loop_NTPase"/>
</dbReference>
<dbReference type="Gene3D" id="3.40.50.300">
    <property type="entry name" value="P-loop containing nucleotide triphosphate hydrolases"/>
    <property type="match status" value="2"/>
</dbReference>
<evidence type="ECO:0000256" key="1">
    <source>
        <dbReference type="ARBA" id="ARBA00022448"/>
    </source>
</evidence>
<keyword evidence="3" id="KW-0547">Nucleotide-binding</keyword>
<dbReference type="InterPro" id="IPR050107">
    <property type="entry name" value="ABC_carbohydrate_import_ATPase"/>
</dbReference>
<dbReference type="AlphaFoldDB" id="A0A7Z0EHA2"/>
<reference evidence="6 7" key="1">
    <citation type="submission" date="2020-07" db="EMBL/GenBank/DDBJ databases">
        <title>Sequencing the genomes of 1000 actinobacteria strains.</title>
        <authorList>
            <person name="Klenk H.-P."/>
        </authorList>
    </citation>
    <scope>NUCLEOTIDE SEQUENCE [LARGE SCALE GENOMIC DNA]</scope>
    <source>
        <strain evidence="6 7">LI1</strain>
    </source>
</reference>
<dbReference type="PROSITE" id="PS50893">
    <property type="entry name" value="ABC_TRANSPORTER_2"/>
    <property type="match status" value="2"/>
</dbReference>
<dbReference type="SUPFAM" id="SSF52540">
    <property type="entry name" value="P-loop containing nucleoside triphosphate hydrolases"/>
    <property type="match status" value="2"/>
</dbReference>
<organism evidence="6 7">
    <name type="scientific">Glaciibacter psychrotolerans</name>
    <dbReference type="NCBI Taxonomy" id="670054"/>
    <lineage>
        <taxon>Bacteria</taxon>
        <taxon>Bacillati</taxon>
        <taxon>Actinomycetota</taxon>
        <taxon>Actinomycetes</taxon>
        <taxon>Micrococcales</taxon>
        <taxon>Microbacteriaceae</taxon>
        <taxon>Glaciibacter</taxon>
    </lineage>
</organism>
<keyword evidence="7" id="KW-1185">Reference proteome</keyword>
<accession>A0A7Z0EHA2</accession>
<dbReference type="PROSITE" id="PS00211">
    <property type="entry name" value="ABC_TRANSPORTER_1"/>
    <property type="match status" value="1"/>
</dbReference>
<evidence type="ECO:0000256" key="3">
    <source>
        <dbReference type="ARBA" id="ARBA00022741"/>
    </source>
</evidence>
<evidence type="ECO:0000313" key="6">
    <source>
        <dbReference type="EMBL" id="NYJ21657.1"/>
    </source>
</evidence>
<feature type="domain" description="ABC transporter" evidence="5">
    <location>
        <begin position="5"/>
        <end position="241"/>
    </location>
</feature>
<dbReference type="GO" id="GO:0016887">
    <property type="term" value="F:ATP hydrolysis activity"/>
    <property type="evidence" value="ECO:0007669"/>
    <property type="project" value="InterPro"/>
</dbReference>
<dbReference type="CDD" id="cd03215">
    <property type="entry name" value="ABC_Carb_Monos_II"/>
    <property type="match status" value="1"/>
</dbReference>
<dbReference type="InterPro" id="IPR003439">
    <property type="entry name" value="ABC_transporter-like_ATP-bd"/>
</dbReference>
<dbReference type="Proteomes" id="UP000537260">
    <property type="component" value="Unassembled WGS sequence"/>
</dbReference>
<dbReference type="RefSeq" id="WP_179580280.1">
    <property type="nucleotide sequence ID" value="NZ_JACCFM010000001.1"/>
</dbReference>
<keyword evidence="2" id="KW-0677">Repeat</keyword>
<evidence type="ECO:0000256" key="2">
    <source>
        <dbReference type="ARBA" id="ARBA00022737"/>
    </source>
</evidence>
<evidence type="ECO:0000256" key="4">
    <source>
        <dbReference type="ARBA" id="ARBA00022840"/>
    </source>
</evidence>
<dbReference type="SMART" id="SM00382">
    <property type="entry name" value="AAA"/>
    <property type="match status" value="2"/>
</dbReference>
<evidence type="ECO:0000313" key="7">
    <source>
        <dbReference type="Proteomes" id="UP000537260"/>
    </source>
</evidence>
<sequence>MPAAFDVVGITKSFPGVKALVDVSVSVRPGEIHCWIGENGAGKSTLIKILAGAHAPDSGEILVEGRPVTISKPGDAMNAGLSFILQELSVVDGLSIADNIMLGHELRRGPEVRKHVTNQRATELLDQIGFEGLDPARLVGTLSTAEKQAVMIARALNLEARVIFLDETSATLDSDEVKRLFDVMRMLRSVGKAVVFVTHRLQEVIDVADRVTVFKDGTIVGTLEGDDIDSAIMVRAMVGRDVTQIFPPKDREVGNMILEAKSVSTREVRNISLSVRSGEVLGIAGLVGSGRTEVLRALFGLDKVTTGTIRLDGAERVWPSCQQAINSGIAMVPADRRSEGIVALRSVEENLTLTWAGRASGRGWRKKSALLAQQFVEELRIKTPSLAQHIGLLSGGNQQKVVVARWLAMKPKVLLLDEPTRGIDVGAKAEMYRLIDELARAGLAVIVVSSDLLEVIGLSNRILVMREGEPAGTLSNEPTEEAIVALAMAHEKAVI</sequence>
<comment type="caution">
    <text evidence="6">The sequence shown here is derived from an EMBL/GenBank/DDBJ whole genome shotgun (WGS) entry which is preliminary data.</text>
</comment>